<evidence type="ECO:0000256" key="6">
    <source>
        <dbReference type="ARBA" id="ARBA00023098"/>
    </source>
</evidence>
<evidence type="ECO:0000256" key="4">
    <source>
        <dbReference type="ARBA" id="ARBA00022516"/>
    </source>
</evidence>
<dbReference type="GO" id="GO:0006633">
    <property type="term" value="P:fatty acid biosynthetic process"/>
    <property type="evidence" value="ECO:0007669"/>
    <property type="project" value="UniProtKB-UniRule"/>
</dbReference>
<dbReference type="Pfam" id="PF07977">
    <property type="entry name" value="FabA"/>
    <property type="match status" value="1"/>
</dbReference>
<dbReference type="InterPro" id="IPR010084">
    <property type="entry name" value="FabZ"/>
</dbReference>
<keyword evidence="4 9" id="KW-0444">Lipid biosynthesis</keyword>
<dbReference type="CDD" id="cd01288">
    <property type="entry name" value="FabZ"/>
    <property type="match status" value="1"/>
</dbReference>
<evidence type="ECO:0000256" key="9">
    <source>
        <dbReference type="HAMAP-Rule" id="MF_00406"/>
    </source>
</evidence>
<dbReference type="GO" id="GO:0005737">
    <property type="term" value="C:cytoplasm"/>
    <property type="evidence" value="ECO:0007669"/>
    <property type="project" value="UniProtKB-SubCell"/>
</dbReference>
<evidence type="ECO:0000256" key="7">
    <source>
        <dbReference type="ARBA" id="ARBA00023239"/>
    </source>
</evidence>
<dbReference type="OMA" id="FPGRPLM"/>
<dbReference type="EC" id="4.2.1.59" evidence="9"/>
<evidence type="ECO:0000313" key="11">
    <source>
        <dbReference type="Proteomes" id="UP000792865"/>
    </source>
</evidence>
<evidence type="ECO:0000256" key="1">
    <source>
        <dbReference type="ARBA" id="ARBA00004496"/>
    </source>
</evidence>
<dbReference type="PANTHER" id="PTHR30272:SF1">
    <property type="entry name" value="3-HYDROXYACYL-[ACYL-CARRIER-PROTEIN] DEHYDRATASE"/>
    <property type="match status" value="1"/>
</dbReference>
<dbReference type="NCBIfam" id="TIGR01750">
    <property type="entry name" value="fabZ"/>
    <property type="match status" value="1"/>
</dbReference>
<dbReference type="NCBIfam" id="NF000582">
    <property type="entry name" value="PRK00006.1"/>
    <property type="match status" value="1"/>
</dbReference>
<dbReference type="InterPro" id="IPR029069">
    <property type="entry name" value="HotDog_dom_sf"/>
</dbReference>
<dbReference type="Gene3D" id="3.10.129.10">
    <property type="entry name" value="Hotdog Thioesterase"/>
    <property type="match status" value="1"/>
</dbReference>
<protein>
    <recommendedName>
        <fullName evidence="9">3-hydroxyacyl-[acyl-carrier-protein] dehydratase FabZ</fullName>
        <ecNumber evidence="9">4.2.1.59</ecNumber>
    </recommendedName>
    <alternativeName>
        <fullName evidence="9">(3R)-hydroxymyristoyl-[acyl-carrier-protein] dehydratase</fullName>
        <shortName evidence="9">(3R)-hydroxymyristoyl-ACP dehydrase</shortName>
    </alternativeName>
    <alternativeName>
        <fullName evidence="9">Beta-hydroxyacyl-ACP dehydratase</fullName>
    </alternativeName>
</protein>
<dbReference type="EMBL" id="CP022932">
    <property type="protein sequence ID" value="ASV33184.1"/>
    <property type="molecule type" value="Genomic_DNA"/>
</dbReference>
<dbReference type="SUPFAM" id="SSF54637">
    <property type="entry name" value="Thioesterase/thiol ester dehydrase-isomerase"/>
    <property type="match status" value="1"/>
</dbReference>
<comment type="subcellular location">
    <subcellularLocation>
        <location evidence="1 9">Cytoplasm</location>
    </subcellularLocation>
</comment>
<organism evidence="10 11">
    <name type="scientific">Candidatus Williamhamiltonella defendens</name>
    <dbReference type="NCBI Taxonomy" id="138072"/>
    <lineage>
        <taxon>Bacteria</taxon>
        <taxon>Pseudomonadati</taxon>
        <taxon>Pseudomonadota</taxon>
        <taxon>Gammaproteobacteria</taxon>
        <taxon>Enterobacterales</taxon>
        <taxon>Enterobacteriaceae</taxon>
        <taxon>aphid secondary symbionts</taxon>
        <taxon>Candidatus Williamhamiltonella</taxon>
    </lineage>
</organism>
<keyword evidence="3 9" id="KW-0963">Cytoplasm</keyword>
<dbReference type="InterPro" id="IPR013114">
    <property type="entry name" value="FabA_FabZ"/>
</dbReference>
<dbReference type="GO" id="GO:0019171">
    <property type="term" value="F:(3R)-hydroxyacyl-[acyl-carrier-protein] dehydratase activity"/>
    <property type="evidence" value="ECO:0007669"/>
    <property type="project" value="UniProtKB-EC"/>
</dbReference>
<comment type="similarity">
    <text evidence="2 9">Belongs to the thioester dehydratase family. FabZ subfamily.</text>
</comment>
<reference evidence="10" key="1">
    <citation type="submission" date="2017-08" db="EMBL/GenBank/DDBJ databases">
        <title>Genome sequence of Candidatus Hamiltonella defensa from Acyrthosiphon pisum strain MI47.</title>
        <authorList>
            <person name="Patel V.A."/>
            <person name="Chevignon G."/>
            <person name="Russell J.A."/>
            <person name="Oliver K.M."/>
        </authorList>
    </citation>
    <scope>NUCLEOTIDE SEQUENCE</scope>
    <source>
        <strain evidence="10">MI47</strain>
    </source>
</reference>
<evidence type="ECO:0000256" key="3">
    <source>
        <dbReference type="ARBA" id="ARBA00022490"/>
    </source>
</evidence>
<name>A0A4P2SL42_9ENTR</name>
<dbReference type="PANTHER" id="PTHR30272">
    <property type="entry name" value="3-HYDROXYACYL-[ACYL-CARRIER-PROTEIN] DEHYDRATASE"/>
    <property type="match status" value="1"/>
</dbReference>
<dbReference type="GO" id="GO:0009245">
    <property type="term" value="P:lipid A biosynthetic process"/>
    <property type="evidence" value="ECO:0007669"/>
    <property type="project" value="UniProtKB-UniRule"/>
</dbReference>
<keyword evidence="5 9" id="KW-0441">Lipid A biosynthesis</keyword>
<feature type="active site" evidence="9">
    <location>
        <position position="73"/>
    </location>
</feature>
<evidence type="ECO:0000256" key="8">
    <source>
        <dbReference type="ARBA" id="ARBA00025049"/>
    </source>
</evidence>
<evidence type="ECO:0000313" key="10">
    <source>
        <dbReference type="EMBL" id="ASV33184.1"/>
    </source>
</evidence>
<dbReference type="GO" id="GO:0016020">
    <property type="term" value="C:membrane"/>
    <property type="evidence" value="ECO:0007669"/>
    <property type="project" value="GOC"/>
</dbReference>
<comment type="catalytic activity">
    <reaction evidence="9">
        <text>a (3R)-hydroxyacyl-[ACP] = a (2E)-enoyl-[ACP] + H2O</text>
        <dbReference type="Rhea" id="RHEA:13097"/>
        <dbReference type="Rhea" id="RHEA-COMP:9925"/>
        <dbReference type="Rhea" id="RHEA-COMP:9945"/>
        <dbReference type="ChEBI" id="CHEBI:15377"/>
        <dbReference type="ChEBI" id="CHEBI:78784"/>
        <dbReference type="ChEBI" id="CHEBI:78827"/>
        <dbReference type="EC" id="4.2.1.59"/>
    </reaction>
</comment>
<sequence length="170" mass="19367">MIISGCVVDNLSFQRRKSTLTTDTDILDIREILDLLPHRYPFLLVDRVIDLKKNKSLRAIKNISFNEPFFQGHFPKKPIFPGVLILEAMAQATGILAFKSKGKLQSGEIYYFACIEKARFKRPVHPGDQMILEVNFLNERLGCARFTGVAKVDEELVCEATMMCARSREV</sequence>
<dbReference type="HAMAP" id="MF_00406">
    <property type="entry name" value="FabZ"/>
    <property type="match status" value="1"/>
</dbReference>
<dbReference type="AlphaFoldDB" id="A0A4P2SL42"/>
<keyword evidence="6 9" id="KW-0443">Lipid metabolism</keyword>
<proteinExistence type="inferred from homology"/>
<evidence type="ECO:0000256" key="2">
    <source>
        <dbReference type="ARBA" id="ARBA00009174"/>
    </source>
</evidence>
<accession>A0A4P2SL42</accession>
<evidence type="ECO:0000256" key="5">
    <source>
        <dbReference type="ARBA" id="ARBA00022556"/>
    </source>
</evidence>
<gene>
    <name evidence="9 10" type="primary">fabZ</name>
    <name evidence="10" type="ORF">CJJ18_02765</name>
</gene>
<dbReference type="FunFam" id="3.10.129.10:FF:000001">
    <property type="entry name" value="3-hydroxyacyl-[acyl-carrier-protein] dehydratase FabZ"/>
    <property type="match status" value="1"/>
</dbReference>
<comment type="function">
    <text evidence="8 9">Involved in unsaturated fatty acids biosynthesis. Catalyzes the dehydration of short chain beta-hydroxyacyl-ACPs and long chain saturated and unsaturated beta-hydroxyacyl-ACPs.</text>
</comment>
<dbReference type="Proteomes" id="UP000792865">
    <property type="component" value="Chromosome"/>
</dbReference>
<keyword evidence="7 9" id="KW-0456">Lyase</keyword>